<sequence>DTNKNNLFNNIFAKTHTELKSLNSELSILLQDTYLTNNNSNDNSNNKFNKLSSDKTYNETSPLSLIPNRKMLLQNHKIIKSLSS</sequence>
<evidence type="ECO:0000313" key="2">
    <source>
        <dbReference type="EMBL" id="CAG8643003.1"/>
    </source>
</evidence>
<accession>A0A9N9H213</accession>
<gene>
    <name evidence="2" type="ORF">DERYTH_LOCUS9763</name>
</gene>
<dbReference type="Proteomes" id="UP000789405">
    <property type="component" value="Unassembled WGS sequence"/>
</dbReference>
<feature type="region of interest" description="Disordered" evidence="1">
    <location>
        <begin position="36"/>
        <end position="60"/>
    </location>
</feature>
<dbReference type="AlphaFoldDB" id="A0A9N9H213"/>
<reference evidence="2" key="1">
    <citation type="submission" date="2021-06" db="EMBL/GenBank/DDBJ databases">
        <authorList>
            <person name="Kallberg Y."/>
            <person name="Tangrot J."/>
            <person name="Rosling A."/>
        </authorList>
    </citation>
    <scope>NUCLEOTIDE SEQUENCE</scope>
    <source>
        <strain evidence="2">MA453B</strain>
    </source>
</reference>
<dbReference type="EMBL" id="CAJVPY010005436">
    <property type="protein sequence ID" value="CAG8643003.1"/>
    <property type="molecule type" value="Genomic_DNA"/>
</dbReference>
<evidence type="ECO:0000313" key="3">
    <source>
        <dbReference type="Proteomes" id="UP000789405"/>
    </source>
</evidence>
<comment type="caution">
    <text evidence="2">The sequence shown here is derived from an EMBL/GenBank/DDBJ whole genome shotgun (WGS) entry which is preliminary data.</text>
</comment>
<feature type="non-terminal residue" evidence="2">
    <location>
        <position position="84"/>
    </location>
</feature>
<proteinExistence type="predicted"/>
<protein>
    <submittedName>
        <fullName evidence="2">10250_t:CDS:1</fullName>
    </submittedName>
</protein>
<name>A0A9N9H213_9GLOM</name>
<keyword evidence="3" id="KW-1185">Reference proteome</keyword>
<feature type="compositionally biased region" description="Low complexity" evidence="1">
    <location>
        <begin position="37"/>
        <end position="51"/>
    </location>
</feature>
<evidence type="ECO:0000256" key="1">
    <source>
        <dbReference type="SAM" id="MobiDB-lite"/>
    </source>
</evidence>
<organism evidence="2 3">
    <name type="scientific">Dentiscutata erythropus</name>
    <dbReference type="NCBI Taxonomy" id="1348616"/>
    <lineage>
        <taxon>Eukaryota</taxon>
        <taxon>Fungi</taxon>
        <taxon>Fungi incertae sedis</taxon>
        <taxon>Mucoromycota</taxon>
        <taxon>Glomeromycotina</taxon>
        <taxon>Glomeromycetes</taxon>
        <taxon>Diversisporales</taxon>
        <taxon>Gigasporaceae</taxon>
        <taxon>Dentiscutata</taxon>
    </lineage>
</organism>